<dbReference type="SUPFAM" id="SSF47413">
    <property type="entry name" value="lambda repressor-like DNA-binding domains"/>
    <property type="match status" value="1"/>
</dbReference>
<gene>
    <name evidence="4" type="ORF">MTP13_08245</name>
</gene>
<keyword evidence="5" id="KW-1185">Reference proteome</keyword>
<sequence length="323" mass="34910">MDAATRPRPVLSLLREAKGWSQSELAAAAYLSKATVSRIESGDLKLSEQTRRSLARSLGCPPAVLADGAAIPEAGWSDCALRDAAVAALPARERRRLHATVQLTAFGLDGPGRALATEPPLGPAPASRGRSARSVALALRARLELGLAPIPDLVGAVEAAGGRLVERRLPDGVAAVAIRRDPRAAPSIVLNAELPTWDRREALAHEIGHQLLPRSEEDQVIRFADELLCPSEAVRAELRPPRITELRHLVGLARDWGVPVGSLLRRSQDLGELSRRRRLELEQAVRQHGLDLRQGHDGDERPRAVDAERRARRSAPHAAARVA</sequence>
<evidence type="ECO:0000256" key="1">
    <source>
        <dbReference type="ARBA" id="ARBA00007227"/>
    </source>
</evidence>
<name>A0ABY4B111_9MICO</name>
<comment type="similarity">
    <text evidence="1">Belongs to the short-chain fatty acyl-CoA assimilation regulator (ScfR) family.</text>
</comment>
<accession>A0ABY4B111</accession>
<evidence type="ECO:0000259" key="3">
    <source>
        <dbReference type="PROSITE" id="PS50943"/>
    </source>
</evidence>
<dbReference type="InterPro" id="IPR010359">
    <property type="entry name" value="IrrE_HExxH"/>
</dbReference>
<dbReference type="PROSITE" id="PS50943">
    <property type="entry name" value="HTH_CROC1"/>
    <property type="match status" value="1"/>
</dbReference>
<protein>
    <submittedName>
        <fullName evidence="4">XRE family transcriptional regulator</fullName>
    </submittedName>
</protein>
<proteinExistence type="inferred from homology"/>
<dbReference type="PANTHER" id="PTHR43236:SF1">
    <property type="entry name" value="BLL7220 PROTEIN"/>
    <property type="match status" value="1"/>
</dbReference>
<dbReference type="EMBL" id="CP094533">
    <property type="protein sequence ID" value="UOE27753.1"/>
    <property type="molecule type" value="Genomic_DNA"/>
</dbReference>
<dbReference type="InterPro" id="IPR052345">
    <property type="entry name" value="Rad_response_metalloprotease"/>
</dbReference>
<dbReference type="RefSeq" id="WP_243570574.1">
    <property type="nucleotide sequence ID" value="NZ_BAAARD010000001.1"/>
</dbReference>
<feature type="compositionally biased region" description="Basic and acidic residues" evidence="2">
    <location>
        <begin position="289"/>
        <end position="309"/>
    </location>
</feature>
<evidence type="ECO:0000313" key="4">
    <source>
        <dbReference type="EMBL" id="UOE27753.1"/>
    </source>
</evidence>
<dbReference type="Gene3D" id="1.10.260.40">
    <property type="entry name" value="lambda repressor-like DNA-binding domains"/>
    <property type="match status" value="1"/>
</dbReference>
<reference evidence="4 5" key="1">
    <citation type="submission" date="2022-03" db="EMBL/GenBank/DDBJ databases">
        <title>Agromyces sp. isolated from the gut of P. brevitarsis seulensis larvae.</title>
        <authorList>
            <person name="Won M."/>
            <person name="Kwon S.-W."/>
        </authorList>
    </citation>
    <scope>NUCLEOTIDE SEQUENCE [LARGE SCALE GENOMIC DNA]</scope>
    <source>
        <strain evidence="4 5">KACC 16215</strain>
    </source>
</reference>
<dbReference type="Pfam" id="PF06114">
    <property type="entry name" value="Peptidase_M78"/>
    <property type="match status" value="1"/>
</dbReference>
<dbReference type="Pfam" id="PF01381">
    <property type="entry name" value="HTH_3"/>
    <property type="match status" value="1"/>
</dbReference>
<dbReference type="Proteomes" id="UP000831304">
    <property type="component" value="Chromosome"/>
</dbReference>
<feature type="region of interest" description="Disordered" evidence="2">
    <location>
        <begin position="289"/>
        <end position="323"/>
    </location>
</feature>
<dbReference type="InterPro" id="IPR001387">
    <property type="entry name" value="Cro/C1-type_HTH"/>
</dbReference>
<evidence type="ECO:0000256" key="2">
    <source>
        <dbReference type="SAM" id="MobiDB-lite"/>
    </source>
</evidence>
<dbReference type="PANTHER" id="PTHR43236">
    <property type="entry name" value="ANTITOXIN HIGA1"/>
    <property type="match status" value="1"/>
</dbReference>
<dbReference type="InterPro" id="IPR010982">
    <property type="entry name" value="Lambda_DNA-bd_dom_sf"/>
</dbReference>
<dbReference type="SMART" id="SM00530">
    <property type="entry name" value="HTH_XRE"/>
    <property type="match status" value="1"/>
</dbReference>
<evidence type="ECO:0000313" key="5">
    <source>
        <dbReference type="Proteomes" id="UP000831304"/>
    </source>
</evidence>
<feature type="domain" description="HTH cro/C1-type" evidence="3">
    <location>
        <begin position="11"/>
        <end position="65"/>
    </location>
</feature>
<organism evidence="4 5">
    <name type="scientific">Agromyces soli</name>
    <dbReference type="NCBI Taxonomy" id="659012"/>
    <lineage>
        <taxon>Bacteria</taxon>
        <taxon>Bacillati</taxon>
        <taxon>Actinomycetota</taxon>
        <taxon>Actinomycetes</taxon>
        <taxon>Micrococcales</taxon>
        <taxon>Microbacteriaceae</taxon>
        <taxon>Agromyces</taxon>
    </lineage>
</organism>
<dbReference type="CDD" id="cd00093">
    <property type="entry name" value="HTH_XRE"/>
    <property type="match status" value="1"/>
</dbReference>